<evidence type="ECO:0000256" key="20">
    <source>
        <dbReference type="ARBA" id="ARBA00023043"/>
    </source>
</evidence>
<evidence type="ECO:0000256" key="10">
    <source>
        <dbReference type="ARBA" id="ARBA00022553"/>
    </source>
</evidence>
<keyword evidence="19" id="KW-0460">Magnesium</keyword>
<comment type="subcellular location">
    <subcellularLocation>
        <location evidence="3">Cell membrane</location>
        <topology evidence="3">Peripheral membrane protein</topology>
    </subcellularLocation>
    <subcellularLocation>
        <location evidence="4">Cytoplasm</location>
    </subcellularLocation>
</comment>
<comment type="similarity">
    <text evidence="5">Belongs to the protein kinase superfamily. TKL Ser/Thr protein kinase family. ROCO subfamily.</text>
</comment>
<dbReference type="InterPro" id="IPR032675">
    <property type="entry name" value="LRR_dom_sf"/>
</dbReference>
<dbReference type="Pfam" id="PF08477">
    <property type="entry name" value="Roc"/>
    <property type="match status" value="1"/>
</dbReference>
<evidence type="ECO:0000256" key="16">
    <source>
        <dbReference type="ARBA" id="ARBA00022741"/>
    </source>
</evidence>
<dbReference type="InterPro" id="IPR002110">
    <property type="entry name" value="Ankyrin_rpt"/>
</dbReference>
<keyword evidence="15" id="KW-0677">Repeat</keyword>
<evidence type="ECO:0000259" key="31">
    <source>
        <dbReference type="PROSITE" id="PS51424"/>
    </source>
</evidence>
<evidence type="ECO:0000256" key="29">
    <source>
        <dbReference type="SAM" id="MobiDB-lite"/>
    </source>
</evidence>
<evidence type="ECO:0000256" key="14">
    <source>
        <dbReference type="ARBA" id="ARBA00022723"/>
    </source>
</evidence>
<gene>
    <name evidence="32" type="ORF">WCI35_006295</name>
</gene>
<keyword evidence="17 32" id="KW-0418">Kinase</keyword>
<evidence type="ECO:0000256" key="4">
    <source>
        <dbReference type="ARBA" id="ARBA00004496"/>
    </source>
</evidence>
<dbReference type="InterPro" id="IPR000719">
    <property type="entry name" value="Prot_kinase_dom"/>
</dbReference>
<proteinExistence type="inferred from homology"/>
<dbReference type="PANTHER" id="PTHR48056">
    <property type="entry name" value="LRR RECEPTOR-LIKE SERINE/THREONINE-PROTEIN KINASE-RELATED"/>
    <property type="match status" value="1"/>
</dbReference>
<comment type="cofactor">
    <cofactor evidence="2">
        <name>Mg(2+)</name>
        <dbReference type="ChEBI" id="CHEBI:18420"/>
    </cofactor>
</comment>
<feature type="domain" description="Roc" evidence="31">
    <location>
        <begin position="632"/>
        <end position="826"/>
    </location>
</feature>
<dbReference type="GO" id="GO:0005524">
    <property type="term" value="F:ATP binding"/>
    <property type="evidence" value="ECO:0007669"/>
    <property type="project" value="UniProtKB-KW"/>
</dbReference>
<comment type="catalytic activity">
    <reaction evidence="24">
        <text>L-threonyl-[protein] + ATP = O-phospho-L-threonyl-[protein] + ADP + H(+)</text>
        <dbReference type="Rhea" id="RHEA:46608"/>
        <dbReference type="Rhea" id="RHEA-COMP:11060"/>
        <dbReference type="Rhea" id="RHEA-COMP:11605"/>
        <dbReference type="ChEBI" id="CHEBI:15378"/>
        <dbReference type="ChEBI" id="CHEBI:30013"/>
        <dbReference type="ChEBI" id="CHEBI:30616"/>
        <dbReference type="ChEBI" id="CHEBI:61977"/>
        <dbReference type="ChEBI" id="CHEBI:456216"/>
        <dbReference type="EC" id="2.7.11.1"/>
    </reaction>
</comment>
<dbReference type="Pfam" id="PF00560">
    <property type="entry name" value="LRR_1"/>
    <property type="match status" value="1"/>
</dbReference>
<comment type="catalytic activity">
    <reaction evidence="25">
        <text>L-seryl-[protein] + ATP = O-phospho-L-seryl-[protein] + ADP + H(+)</text>
        <dbReference type="Rhea" id="RHEA:17989"/>
        <dbReference type="Rhea" id="RHEA-COMP:9863"/>
        <dbReference type="Rhea" id="RHEA-COMP:11604"/>
        <dbReference type="ChEBI" id="CHEBI:15378"/>
        <dbReference type="ChEBI" id="CHEBI:29999"/>
        <dbReference type="ChEBI" id="CHEBI:30616"/>
        <dbReference type="ChEBI" id="CHEBI:83421"/>
        <dbReference type="ChEBI" id="CHEBI:456216"/>
        <dbReference type="EC" id="2.7.11.1"/>
    </reaction>
</comment>
<evidence type="ECO:0000256" key="5">
    <source>
        <dbReference type="ARBA" id="ARBA00008171"/>
    </source>
</evidence>
<keyword evidence="23" id="KW-0464">Manganese</keyword>
<evidence type="ECO:0000259" key="30">
    <source>
        <dbReference type="PROSITE" id="PS50011"/>
    </source>
</evidence>
<keyword evidence="18" id="KW-0067">ATP-binding</keyword>
<dbReference type="EMBL" id="JBFSEQ010000002">
    <property type="protein sequence ID" value="KAL2791129.1"/>
    <property type="molecule type" value="Genomic_DNA"/>
</dbReference>
<dbReference type="SUPFAM" id="SSF48403">
    <property type="entry name" value="Ankyrin repeat"/>
    <property type="match status" value="1"/>
</dbReference>
<dbReference type="FunFam" id="3.80.10.10:FF:000235">
    <property type="entry name" value="Leucine-rich repeat serine/threonine-protein kinase 1"/>
    <property type="match status" value="1"/>
</dbReference>
<keyword evidence="12" id="KW-0433">Leucine-rich repeat</keyword>
<keyword evidence="13" id="KW-0808">Transferase</keyword>
<dbReference type="GO" id="GO:0005886">
    <property type="term" value="C:plasma membrane"/>
    <property type="evidence" value="ECO:0007669"/>
    <property type="project" value="UniProtKB-SubCell"/>
</dbReference>
<keyword evidence="9" id="KW-0723">Serine/threonine-protein kinase</keyword>
<accession>A0ABD2EZB2</accession>
<evidence type="ECO:0000256" key="12">
    <source>
        <dbReference type="ARBA" id="ARBA00022614"/>
    </source>
</evidence>
<dbReference type="Gene3D" id="1.10.510.10">
    <property type="entry name" value="Transferase(Phosphotransferase) domain 1"/>
    <property type="match status" value="1"/>
</dbReference>
<evidence type="ECO:0000256" key="27">
    <source>
        <dbReference type="ARBA" id="ARBA00062427"/>
    </source>
</evidence>
<evidence type="ECO:0000313" key="33">
    <source>
        <dbReference type="Proteomes" id="UP001610411"/>
    </source>
</evidence>
<keyword evidence="22" id="KW-0472">Membrane</keyword>
<keyword evidence="16" id="KW-0547">Nucleotide-binding</keyword>
<evidence type="ECO:0000256" key="6">
    <source>
        <dbReference type="ARBA" id="ARBA00012513"/>
    </source>
</evidence>
<dbReference type="SUPFAM" id="SSF52540">
    <property type="entry name" value="P-loop containing nucleoside triphosphate hydrolases"/>
    <property type="match status" value="1"/>
</dbReference>
<dbReference type="Pfam" id="PF16095">
    <property type="entry name" value="COR-A"/>
    <property type="match status" value="1"/>
</dbReference>
<dbReference type="PROSITE" id="PS51424">
    <property type="entry name" value="ROC"/>
    <property type="match status" value="1"/>
</dbReference>
<evidence type="ECO:0000256" key="26">
    <source>
        <dbReference type="ARBA" id="ARBA00056570"/>
    </source>
</evidence>
<dbReference type="InterPro" id="IPR032171">
    <property type="entry name" value="COR-A"/>
</dbReference>
<dbReference type="InterPro" id="IPR001245">
    <property type="entry name" value="Ser-Thr/Tyr_kinase_cat_dom"/>
</dbReference>
<keyword evidence="7" id="KW-1003">Cell membrane</keyword>
<evidence type="ECO:0000256" key="28">
    <source>
        <dbReference type="ARBA" id="ARBA00067644"/>
    </source>
</evidence>
<dbReference type="InterPro" id="IPR036770">
    <property type="entry name" value="Ankyrin_rpt-contain_sf"/>
</dbReference>
<dbReference type="FunFam" id="3.80.10.10:FF:000210">
    <property type="entry name" value="leucine-rich repeat serine/threonine-protein kinase 1"/>
    <property type="match status" value="1"/>
</dbReference>
<comment type="function">
    <text evidence="26">Serine/threonine-protein kinase which phosphorylates RAB proteins involved in intracellular trafficking. Phosphorylates RAB7A; this activity is dependent on protein kinase C (PKC) activation. Plays a role in the negative regulation of bone mass, acting through the maturation of osteoclasts.</text>
</comment>
<dbReference type="InterPro" id="IPR001611">
    <property type="entry name" value="Leu-rich_rpt"/>
</dbReference>
<evidence type="ECO:0000256" key="19">
    <source>
        <dbReference type="ARBA" id="ARBA00022842"/>
    </source>
</evidence>
<evidence type="ECO:0000256" key="11">
    <source>
        <dbReference type="ARBA" id="ARBA00022574"/>
    </source>
</evidence>
<dbReference type="FunFam" id="1.10.510.10:FF:000361">
    <property type="entry name" value="Leucine-rich repeat serine/threonine-protein kinase 1"/>
    <property type="match status" value="1"/>
</dbReference>
<keyword evidence="14" id="KW-0479">Metal-binding</keyword>
<protein>
    <recommendedName>
        <fullName evidence="28">Leucine-rich repeat serine/threonine-protein kinase 1</fullName>
        <ecNumber evidence="6">2.7.11.1</ecNumber>
    </recommendedName>
</protein>
<evidence type="ECO:0000256" key="23">
    <source>
        <dbReference type="ARBA" id="ARBA00023211"/>
    </source>
</evidence>
<evidence type="ECO:0000256" key="8">
    <source>
        <dbReference type="ARBA" id="ARBA00022490"/>
    </source>
</evidence>
<keyword evidence="11" id="KW-0853">WD repeat</keyword>
<dbReference type="SMART" id="SM00369">
    <property type="entry name" value="LRR_TYP"/>
    <property type="match status" value="8"/>
</dbReference>
<dbReference type="InterPro" id="IPR050647">
    <property type="entry name" value="Plant_LRR-RLKs"/>
</dbReference>
<dbReference type="Pfam" id="PF07714">
    <property type="entry name" value="PK_Tyr_Ser-Thr"/>
    <property type="match status" value="1"/>
</dbReference>
<evidence type="ECO:0000256" key="21">
    <source>
        <dbReference type="ARBA" id="ARBA00023134"/>
    </source>
</evidence>
<comment type="subunit">
    <text evidence="27">Homodimer. The homodimer is autoinhibited and stabilized by its N-terminal residues and ANK repeats. Interacts with CSK.</text>
</comment>
<name>A0ABD2EZB2_DAUMA</name>
<dbReference type="Pfam" id="PF25497">
    <property type="entry name" value="COR-B"/>
    <property type="match status" value="1"/>
</dbReference>
<evidence type="ECO:0000256" key="25">
    <source>
        <dbReference type="ARBA" id="ARBA00048679"/>
    </source>
</evidence>
<evidence type="ECO:0000256" key="24">
    <source>
        <dbReference type="ARBA" id="ARBA00047899"/>
    </source>
</evidence>
<evidence type="ECO:0000256" key="3">
    <source>
        <dbReference type="ARBA" id="ARBA00004202"/>
    </source>
</evidence>
<dbReference type="GO" id="GO:0005525">
    <property type="term" value="F:GTP binding"/>
    <property type="evidence" value="ECO:0007669"/>
    <property type="project" value="UniProtKB-KW"/>
</dbReference>
<dbReference type="SUPFAM" id="SSF56112">
    <property type="entry name" value="Protein kinase-like (PK-like)"/>
    <property type="match status" value="1"/>
</dbReference>
<comment type="caution">
    <text evidence="32">The sequence shown here is derived from an EMBL/GenBank/DDBJ whole genome shotgun (WGS) entry which is preliminary data.</text>
</comment>
<evidence type="ECO:0000256" key="9">
    <source>
        <dbReference type="ARBA" id="ARBA00022527"/>
    </source>
</evidence>
<dbReference type="SMART" id="SM00220">
    <property type="entry name" value="S_TKc"/>
    <property type="match status" value="1"/>
</dbReference>
<evidence type="ECO:0000256" key="15">
    <source>
        <dbReference type="ARBA" id="ARBA00022737"/>
    </source>
</evidence>
<dbReference type="InterPro" id="IPR020859">
    <property type="entry name" value="ROC"/>
</dbReference>
<evidence type="ECO:0000256" key="18">
    <source>
        <dbReference type="ARBA" id="ARBA00022840"/>
    </source>
</evidence>
<dbReference type="InterPro" id="IPR011009">
    <property type="entry name" value="Kinase-like_dom_sf"/>
</dbReference>
<dbReference type="SUPFAM" id="SSF52058">
    <property type="entry name" value="L domain-like"/>
    <property type="match status" value="1"/>
</dbReference>
<dbReference type="PROSITE" id="PS51450">
    <property type="entry name" value="LRR"/>
    <property type="match status" value="2"/>
</dbReference>
<organism evidence="32 33">
    <name type="scientific">Daubentonia madagascariensis</name>
    <name type="common">Aye-aye</name>
    <name type="synonym">Sciurus madagascariensis</name>
    <dbReference type="NCBI Taxonomy" id="31869"/>
    <lineage>
        <taxon>Eukaryota</taxon>
        <taxon>Metazoa</taxon>
        <taxon>Chordata</taxon>
        <taxon>Craniata</taxon>
        <taxon>Vertebrata</taxon>
        <taxon>Euteleostomi</taxon>
        <taxon>Mammalia</taxon>
        <taxon>Eutheria</taxon>
        <taxon>Euarchontoglires</taxon>
        <taxon>Primates</taxon>
        <taxon>Strepsirrhini</taxon>
        <taxon>Chiromyiformes</taxon>
        <taxon>Daubentoniidae</taxon>
        <taxon>Daubentonia</taxon>
    </lineage>
</organism>
<feature type="region of interest" description="Disordered" evidence="29">
    <location>
        <begin position="1698"/>
        <end position="1758"/>
    </location>
</feature>
<dbReference type="GO" id="GO:0046872">
    <property type="term" value="F:metal ion binding"/>
    <property type="evidence" value="ECO:0007669"/>
    <property type="project" value="UniProtKB-KW"/>
</dbReference>
<sequence length="1873" mass="209912">MAGMSQRPPSMYWCVGPEGSAVCPEHAMETRNGARDMGSKPSTPGSDATARSPRTEDIHAAYRQGDFSRAWDLLREACDKSESQLEKGQLLSISAAYGDLEMVRYLLTERRVELPTEPTDDNPAVVAVHFGHMEVVQELLESLPGPCSPQRLLNWMLALACQRGYLGIVKLLVLTHGADPESYAVRKNEFPVIVRLPLYAAIKSGNEDIAIFLLRHGAYFCSYILLDSPDPSKHLLRKYFIEASALPSSYVGKTALRVKWSHLRLPWVDLDWLIDISCQITELDLSANCLASLPSVIPWGLINLRKLNLSDNHLGELPGVQSSDEIICSRLLEIDISSNKLSHLPPGFLHLLKLQKLTASKNCLEKLFEEESATNWIGLRKLQELDISDNKLTELPALFLHSFKSLNSLNVSRNNLKVFPDPWACPLKCCKASKNALESLPDKMAVFWKIHLKDVDFSENTLKEVPLGLFQLDALMFLRLQGNQLVSLPPPEKWTCRQLKTLDLSRNQLGKNEDGLKTKRIAFFTTRGRQRSGTEAACVLEFPAFLSESLEVLCLNDNHLDAVPPSVCLLKNLSELYLGNNPGLRELPPELGQLGNLWQLDIEDQTISNVPTEIRKEGPKAMLSYLRAQLRKAEKCKQMKMIIVGPPRQGKSTLLEILQTGKAPQVMHGEATIRTTKWELQRPAGSRAKVDSVEFNVWDIGGPASMATVNQCFFTDKALYVVVWNLALGEEAVANLQFWLLNIEAKAPNAVVLVVGTHLDLIEAKFRVERIATLRAYVLALCRSPSGSRATGFPDITFKHLHEISCKSMEGQEGLRQLIFHVTCNMRDVGSTIGCQRLAGRLIPRSYLSLQEAVLAEQQRRSQDDDVQYLTDRQLEQLVEQTPDNDIKDYEDLQSAISFLIETGTLLHFPDTSHGLRNLYFLDPIWLSECLQRIFNIKGSRSVAKNGVIRAEDLRMLLVGTGFTQQTEEQYFQFLAKFEIALPVANDSYLLPHLLPSKPGLDTHGMRHPTANTIQRVFKMSFVPVGFWQRFIARMLISLAEMDLQLFENKKNTKSRNRKVTIYSFTGNQRNRCSTFRVKRNQTIYWQEGLLVTFDGGYLSVESSDVNWKKKKSGGIKIICQSEVRDFSAMAFITDHINSLIDQWFPDTMLRHLRATDAMKNFSEFRQEASMLHALQHPCIVSLIGISIHPLCFALELAPLSSLNTVLSENTKDSSFMPLGHMLTQKIAYQIALGLAYLHKKNIIFCDLKSDNILVWSHDVKEPVNIKLSDYGISRQSFHEGALGVEGTPGYQAPEIRPRIVYDEKVDMFSYGMVLYELLSGQRPALGHHQLQIAKKLSKGIRPVLGQPEEVQFHRLQALMMECWDTKPEKRPLALSVVSQMKDPTFATFMYMLPCGKQTAFFSSQCQEYTVVFWDGKEESRNYTVVNTEKGLLEVQRMSCPGMKLSCQLKVQNSLWTATEDQKIYIYSLKGMCPLNMPQRALDTPAVVTCFLAVPVIKKNSYLVLAGLADGLVAVFPVVRGAPTDSCSYLCSHTANRSKFSIPDEDVRQNPYPVKAMEVVNSGSEVWYSNGPGLLVIDCAVLDISRRLEPYSAPSVVTSVVCGSEGRGEEVVWCLDDKANSLVMYHSATYQLCARYFCGDPSPLRDMFPVRPLDTELLGSHEASPKEGEPIADVSIMYSEELGTQILTHQDSLTDYCSMSSYSSSPPRRAARSPSSLPSSPASSSSVPFSTDCEDSDRLHEPSAASDRSEHDLSPMDGETFSQHLQAVKVLAVKDLVWVPRRGGDVIVIGLEKDAGAQRGRVIAVLKARELTPHGVLVDAAVVAKDTVVCGFENENTERCLAVWRGWGAREFDIFYQSYEELGRLEACARKRR</sequence>
<dbReference type="GO" id="GO:0009967">
    <property type="term" value="P:positive regulation of signal transduction"/>
    <property type="evidence" value="ECO:0007669"/>
    <property type="project" value="UniProtKB-ARBA"/>
</dbReference>
<feature type="compositionally biased region" description="Low complexity" evidence="29">
    <location>
        <begin position="1698"/>
        <end position="1730"/>
    </location>
</feature>
<dbReference type="FunFam" id="3.40.50.300:FF:000698">
    <property type="entry name" value="Leucine-rich repeat serine/threonine-protein kinase 1"/>
    <property type="match status" value="1"/>
</dbReference>
<keyword evidence="10" id="KW-0597">Phosphoprotein</keyword>
<evidence type="ECO:0000256" key="2">
    <source>
        <dbReference type="ARBA" id="ARBA00001946"/>
    </source>
</evidence>
<feature type="compositionally biased region" description="Basic and acidic residues" evidence="29">
    <location>
        <begin position="1736"/>
        <end position="1754"/>
    </location>
</feature>
<evidence type="ECO:0000256" key="17">
    <source>
        <dbReference type="ARBA" id="ARBA00022777"/>
    </source>
</evidence>
<comment type="cofactor">
    <cofactor evidence="1">
        <name>Mn(2+)</name>
        <dbReference type="ChEBI" id="CHEBI:29035"/>
    </cofactor>
</comment>
<reference evidence="32 33" key="1">
    <citation type="journal article" date="2024" name="G3 (Bethesda)">
        <title>A hybrid genome assembly of the endangered aye-aye (Daubentonia madagascariensis).</title>
        <authorList>
            <person name="Versoza C.J."/>
            <person name="Pfeifer S.P."/>
        </authorList>
    </citation>
    <scope>NUCLEOTIDE SEQUENCE [LARGE SCALE GENOMIC DNA]</scope>
    <source>
        <strain evidence="32">6821</strain>
    </source>
</reference>
<evidence type="ECO:0000256" key="22">
    <source>
        <dbReference type="ARBA" id="ARBA00023136"/>
    </source>
</evidence>
<dbReference type="FunFam" id="1.25.40.20:FF:000138">
    <property type="entry name" value="leucine-rich repeat serine/threonine-protein kinase 1"/>
    <property type="match status" value="1"/>
</dbReference>
<dbReference type="Gene3D" id="3.40.50.300">
    <property type="entry name" value="P-loop containing nucleotide triphosphate hydrolases"/>
    <property type="match status" value="1"/>
</dbReference>
<dbReference type="PROSITE" id="PS50011">
    <property type="entry name" value="PROTEIN_KINASE_DOM"/>
    <property type="match status" value="1"/>
</dbReference>
<dbReference type="InterPro" id="IPR036322">
    <property type="entry name" value="WD40_repeat_dom_sf"/>
</dbReference>
<feature type="region of interest" description="Disordered" evidence="29">
    <location>
        <begin position="25"/>
        <end position="56"/>
    </location>
</feature>
<dbReference type="SMART" id="SM00248">
    <property type="entry name" value="ANK"/>
    <property type="match status" value="4"/>
</dbReference>
<dbReference type="Proteomes" id="UP001610411">
    <property type="component" value="Unassembled WGS sequence"/>
</dbReference>
<dbReference type="InterPro" id="IPR027417">
    <property type="entry name" value="P-loop_NTPase"/>
</dbReference>
<feature type="compositionally biased region" description="Basic and acidic residues" evidence="29">
    <location>
        <begin position="26"/>
        <end position="38"/>
    </location>
</feature>
<dbReference type="SUPFAM" id="SSF50978">
    <property type="entry name" value="WD40 repeat-like"/>
    <property type="match status" value="1"/>
</dbReference>
<dbReference type="FunFam" id="3.80.10.10:FF:000091">
    <property type="entry name" value="leucine-rich repeat serine/threonine-protein kinase 1"/>
    <property type="match status" value="1"/>
</dbReference>
<keyword evidence="21" id="KW-0342">GTP-binding</keyword>
<keyword evidence="33" id="KW-1185">Reference proteome</keyword>
<dbReference type="PANTHER" id="PTHR48056:SF81">
    <property type="entry name" value="RECEPTOR PROTEIN-TYROSINE KINASE CEPR1"/>
    <property type="match status" value="1"/>
</dbReference>
<dbReference type="SMART" id="SM00364">
    <property type="entry name" value="LRR_BAC"/>
    <property type="match status" value="8"/>
</dbReference>
<evidence type="ECO:0000256" key="7">
    <source>
        <dbReference type="ARBA" id="ARBA00022475"/>
    </source>
</evidence>
<dbReference type="GO" id="GO:0005737">
    <property type="term" value="C:cytoplasm"/>
    <property type="evidence" value="ECO:0007669"/>
    <property type="project" value="UniProtKB-SubCell"/>
</dbReference>
<dbReference type="FunFam" id="3.30.70.1390:FF:000002">
    <property type="entry name" value="Leucine-rich repeat serine/threonine-protein kinase 1"/>
    <property type="match status" value="1"/>
</dbReference>
<evidence type="ECO:0000313" key="32">
    <source>
        <dbReference type="EMBL" id="KAL2791129.1"/>
    </source>
</evidence>
<dbReference type="InterPro" id="IPR057263">
    <property type="entry name" value="COR-B"/>
</dbReference>
<dbReference type="Gene3D" id="3.30.70.1390">
    <property type="entry name" value="ROC domain from the Parkinson's disease-associated leucine-rich repeat kinase 2"/>
    <property type="match status" value="1"/>
</dbReference>
<keyword evidence="8" id="KW-0963">Cytoplasm</keyword>
<feature type="domain" description="Protein kinase" evidence="30">
    <location>
        <begin position="1087"/>
        <end position="1386"/>
    </location>
</feature>
<dbReference type="EC" id="2.7.11.1" evidence="6"/>
<evidence type="ECO:0000256" key="13">
    <source>
        <dbReference type="ARBA" id="ARBA00022679"/>
    </source>
</evidence>
<evidence type="ECO:0000256" key="1">
    <source>
        <dbReference type="ARBA" id="ARBA00001936"/>
    </source>
</evidence>
<dbReference type="Gene3D" id="1.25.40.20">
    <property type="entry name" value="Ankyrin repeat-containing domain"/>
    <property type="match status" value="1"/>
</dbReference>
<dbReference type="Gene3D" id="3.80.10.10">
    <property type="entry name" value="Ribonuclease Inhibitor"/>
    <property type="match status" value="3"/>
</dbReference>
<dbReference type="GO" id="GO:0004674">
    <property type="term" value="F:protein serine/threonine kinase activity"/>
    <property type="evidence" value="ECO:0007669"/>
    <property type="project" value="UniProtKB-KW"/>
</dbReference>
<keyword evidence="20" id="KW-0040">ANK repeat</keyword>
<dbReference type="InterPro" id="IPR003591">
    <property type="entry name" value="Leu-rich_rpt_typical-subtyp"/>
</dbReference>